<dbReference type="InterPro" id="IPR027417">
    <property type="entry name" value="P-loop_NTPase"/>
</dbReference>
<feature type="domain" description="Schlafen group 3-like DNA/RNA helicase" evidence="1">
    <location>
        <begin position="265"/>
        <end position="609"/>
    </location>
</feature>
<dbReference type="Pfam" id="PF09848">
    <property type="entry name" value="SLFN-g3_helicase"/>
    <property type="match status" value="1"/>
</dbReference>
<organism evidence="2 3">
    <name type="scientific">Methanobrevibacter smithii CAG:186</name>
    <dbReference type="NCBI Taxonomy" id="1263088"/>
    <lineage>
        <taxon>Archaea</taxon>
        <taxon>Methanobacteriati</taxon>
        <taxon>Methanobacteriota</taxon>
        <taxon>Methanomada group</taxon>
        <taxon>Methanobacteria</taxon>
        <taxon>Methanobacteriales</taxon>
        <taxon>Methanobacteriaceae</taxon>
        <taxon>Methanobrevibacter</taxon>
    </lineage>
</organism>
<dbReference type="Proteomes" id="UP000018189">
    <property type="component" value="Unassembled WGS sequence"/>
</dbReference>
<protein>
    <recommendedName>
        <fullName evidence="1">Schlafen group 3-like DNA/RNA helicase domain-containing protein</fullName>
    </recommendedName>
</protein>
<name>R7PU99_METSM</name>
<dbReference type="Gene3D" id="3.40.50.300">
    <property type="entry name" value="P-loop containing nucleotide triphosphate hydrolases"/>
    <property type="match status" value="1"/>
</dbReference>
<dbReference type="SUPFAM" id="SSF52540">
    <property type="entry name" value="P-loop containing nucleoside triphosphate hydrolases"/>
    <property type="match status" value="2"/>
</dbReference>
<gene>
    <name evidence="2" type="ORF">BN522_00587</name>
</gene>
<comment type="caution">
    <text evidence="2">The sequence shown here is derived from an EMBL/GenBank/DDBJ whole genome shotgun (WGS) entry which is preliminary data.</text>
</comment>
<proteinExistence type="predicted"/>
<dbReference type="EMBL" id="CBKP010000019">
    <property type="protein sequence ID" value="CDF28704.1"/>
    <property type="molecule type" value="Genomic_DNA"/>
</dbReference>
<evidence type="ECO:0000313" key="2">
    <source>
        <dbReference type="EMBL" id="CDF28704.1"/>
    </source>
</evidence>
<dbReference type="AlphaFoldDB" id="R7PU99"/>
<sequence>MALIIYESTKESFLNSVTNDSITDDIYQIYQKKLGKSPKAQIRSWTNSMEYMYKVLNDSEIPDNAGVAIEFTIPTTSKRIDFIISGFDEKDSDSVIIIELKQWESAKKVDKDGIVQTFVGKRQREVAHPSYQAWSYASLIEDFNESVQEDEISLYPCAYLHNYKISEDDPISDDFYKEYIDKAPLYGNGDVIKLRNFIKKYIKKGDNKRILYKIEHGKIRPSKRLQDVLNGMLKNNEHFIMVDEQKVTYELAKQMARDSYIDDKKRVLIVQGGPGTGKSVVAINLLVNLTADDLVSLYVTKNSAPRNVYFKQLKGSYTQKYISNLFKSSGSFINAESNEIDAVIVDEAHRLNKKSGLYGNQGENQIKELINAGKFSIFFIDPHQKVHIKDYGSIEEIEKCAEELNAEVRKIRLHSQFRCNGSDGYLSWLDDVLEIEDTANYDGFDYDYDFEVIDSPNELRDLIFEKNKINNKSRLLAGYCWKWEKEGRENTDIHDIEIDGLSMSWNLGNTDTWAIDEDSVNEIGCIHTSQGLEFDYVGVIIGEDIRFENGKIITDFNKRASTDQSLRGIKKMYKENPDKAQKTADEIIKNTYKTLMTRGMKGCYIYCADNNLQNYFKSRLKSIKMS</sequence>
<evidence type="ECO:0000259" key="1">
    <source>
        <dbReference type="Pfam" id="PF09848"/>
    </source>
</evidence>
<reference evidence="2" key="1">
    <citation type="submission" date="2012-11" db="EMBL/GenBank/DDBJ databases">
        <title>Dependencies among metagenomic species, viruses, plasmids and units of genetic variation.</title>
        <authorList>
            <person name="Nielsen H.B."/>
            <person name="Almeida M."/>
            <person name="Juncker A.S."/>
            <person name="Rasmussen S."/>
            <person name="Li J."/>
            <person name="Sunagawa S."/>
            <person name="Plichta D."/>
            <person name="Gautier L."/>
            <person name="Le Chatelier E."/>
            <person name="Peletier E."/>
            <person name="Bonde I."/>
            <person name="Nielsen T."/>
            <person name="Manichanh C."/>
            <person name="Arumugam M."/>
            <person name="Batto J."/>
            <person name="Santos M.B.Q.D."/>
            <person name="Blom N."/>
            <person name="Borruel N."/>
            <person name="Burgdorf K.S."/>
            <person name="Boumezbeur F."/>
            <person name="Casellas F."/>
            <person name="Dore J."/>
            <person name="Guarner F."/>
            <person name="Hansen T."/>
            <person name="Hildebrand F."/>
            <person name="Kaas R.S."/>
            <person name="Kennedy S."/>
            <person name="Kristiansen K."/>
            <person name="Kultima J.R."/>
            <person name="Leonard P."/>
            <person name="Levenez F."/>
            <person name="Lund O."/>
            <person name="Moumen B."/>
            <person name="Le Paslier D."/>
            <person name="Pons N."/>
            <person name="Pedersen O."/>
            <person name="Prifti E."/>
            <person name="Qin J."/>
            <person name="Raes J."/>
            <person name="Tap J."/>
            <person name="Tims S."/>
            <person name="Ussery D.W."/>
            <person name="Yamada T."/>
            <person name="MetaHit consortium"/>
            <person name="Renault P."/>
            <person name="Sicheritz-Ponten T."/>
            <person name="Bork P."/>
            <person name="Wang J."/>
            <person name="Brunak S."/>
            <person name="Ehrlich S.D."/>
        </authorList>
    </citation>
    <scope>NUCLEOTIDE SEQUENCE [LARGE SCALE GENOMIC DNA]</scope>
</reference>
<accession>R7PU99</accession>
<evidence type="ECO:0000313" key="3">
    <source>
        <dbReference type="Proteomes" id="UP000018189"/>
    </source>
</evidence>
<dbReference type="InterPro" id="IPR018647">
    <property type="entry name" value="SLFN_3-like_DNA/RNA_helicase"/>
</dbReference>